<dbReference type="HOGENOM" id="CLU_3202160_0_0_3"/>
<dbReference type="Proteomes" id="UP000003959">
    <property type="component" value="Unassembled WGS sequence"/>
</dbReference>
<dbReference type="AlphaFoldDB" id="F4XIG7"/>
<evidence type="ECO:0000313" key="2">
    <source>
        <dbReference type="Proteomes" id="UP000003959"/>
    </source>
</evidence>
<gene>
    <name evidence="1" type="ORF">LYNGBM3L_00990</name>
</gene>
<reference evidence="2" key="1">
    <citation type="journal article" date="2011" name="Proc. Natl. Acad. Sci. U.S.A.">
        <title>Genomic insights into the physiology and ecology of the marine filamentous cyanobacterium Lyngbya majuscula.</title>
        <authorList>
            <person name="Jones A.C."/>
            <person name="Monroe E.A."/>
            <person name="Podell S."/>
            <person name="Hess W.R."/>
            <person name="Klages S."/>
            <person name="Esquenazi E."/>
            <person name="Niessen S."/>
            <person name="Hoover H."/>
            <person name="Rothmann M."/>
            <person name="Lasken R.S."/>
            <person name="Yates J.R.III."/>
            <person name="Reinhardt R."/>
            <person name="Kube M."/>
            <person name="Burkart M.D."/>
            <person name="Allen E.E."/>
            <person name="Dorrestein P.C."/>
            <person name="Gerwick W.H."/>
            <person name="Gerwick L."/>
        </authorList>
    </citation>
    <scope>NUCLEOTIDE SEQUENCE [LARGE SCALE GENOMIC DNA]</scope>
    <source>
        <strain evidence="2">3L</strain>
    </source>
</reference>
<protein>
    <submittedName>
        <fullName evidence="1">Uncharacterized protein</fullName>
    </submittedName>
</protein>
<dbReference type="EMBL" id="GL890816">
    <property type="protein sequence ID" value="EGJ35700.1"/>
    <property type="molecule type" value="Genomic_DNA"/>
</dbReference>
<accession>F4XIG7</accession>
<name>F4XIG7_9CYAN</name>
<keyword evidence="2" id="KW-1185">Reference proteome</keyword>
<evidence type="ECO:0000313" key="1">
    <source>
        <dbReference type="EMBL" id="EGJ35700.1"/>
    </source>
</evidence>
<sequence length="45" mass="5128">MPVFAVKTINVELPKILVRWASIIGIRVVDHGEVEDKFQIIRLIA</sequence>
<proteinExistence type="predicted"/>
<organism evidence="1 2">
    <name type="scientific">Moorena producens 3L</name>
    <dbReference type="NCBI Taxonomy" id="489825"/>
    <lineage>
        <taxon>Bacteria</taxon>
        <taxon>Bacillati</taxon>
        <taxon>Cyanobacteriota</taxon>
        <taxon>Cyanophyceae</taxon>
        <taxon>Coleofasciculales</taxon>
        <taxon>Coleofasciculaceae</taxon>
        <taxon>Moorena</taxon>
    </lineage>
</organism>